<evidence type="ECO:0000259" key="13">
    <source>
        <dbReference type="Pfam" id="PF00768"/>
    </source>
</evidence>
<feature type="compositionally biased region" description="Low complexity" evidence="10">
    <location>
        <begin position="52"/>
        <end position="75"/>
    </location>
</feature>
<evidence type="ECO:0000256" key="8">
    <source>
        <dbReference type="PIRSR" id="PIRSR618044-2"/>
    </source>
</evidence>
<evidence type="ECO:0000256" key="3">
    <source>
        <dbReference type="ARBA" id="ARBA00022801"/>
    </source>
</evidence>
<evidence type="ECO:0000256" key="6">
    <source>
        <dbReference type="ARBA" id="ARBA00023316"/>
    </source>
</evidence>
<evidence type="ECO:0000256" key="1">
    <source>
        <dbReference type="ARBA" id="ARBA00007164"/>
    </source>
</evidence>
<dbReference type="InterPro" id="IPR001967">
    <property type="entry name" value="Peptidase_S11_N"/>
</dbReference>
<keyword evidence="4" id="KW-0133">Cell shape</keyword>
<feature type="active site" description="Acyl-ester intermediate" evidence="7">
    <location>
        <position position="113"/>
    </location>
</feature>
<dbReference type="SUPFAM" id="SSF56601">
    <property type="entry name" value="beta-lactamase/transpeptidase-like"/>
    <property type="match status" value="1"/>
</dbReference>
<dbReference type="GO" id="GO:0071555">
    <property type="term" value="P:cell wall organization"/>
    <property type="evidence" value="ECO:0007669"/>
    <property type="project" value="UniProtKB-KW"/>
</dbReference>
<evidence type="ECO:0000313" key="15">
    <source>
        <dbReference type="Proteomes" id="UP000018141"/>
    </source>
</evidence>
<dbReference type="GO" id="GO:0006508">
    <property type="term" value="P:proteolysis"/>
    <property type="evidence" value="ECO:0007669"/>
    <property type="project" value="InterPro"/>
</dbReference>
<feature type="signal peptide" evidence="12">
    <location>
        <begin position="1"/>
        <end position="32"/>
    </location>
</feature>
<dbReference type="InterPro" id="IPR018044">
    <property type="entry name" value="Peptidase_S11"/>
</dbReference>
<dbReference type="AlphaFoldDB" id="R7AJU9"/>
<keyword evidence="11" id="KW-0812">Transmembrane</keyword>
<evidence type="ECO:0000256" key="2">
    <source>
        <dbReference type="ARBA" id="ARBA00022729"/>
    </source>
</evidence>
<feature type="transmembrane region" description="Helical" evidence="11">
    <location>
        <begin position="453"/>
        <end position="474"/>
    </location>
</feature>
<feature type="domain" description="Peptidase S11 D-alanyl-D-alanine carboxypeptidase A N-terminal" evidence="13">
    <location>
        <begin position="79"/>
        <end position="311"/>
    </location>
</feature>
<dbReference type="PRINTS" id="PR00725">
    <property type="entry name" value="DADACBPTASE1"/>
</dbReference>
<dbReference type="PANTHER" id="PTHR21581:SF33">
    <property type="entry name" value="D-ALANYL-D-ALANINE CARBOXYPEPTIDASE DACB"/>
    <property type="match status" value="1"/>
</dbReference>
<evidence type="ECO:0000256" key="9">
    <source>
        <dbReference type="RuleBase" id="RU004016"/>
    </source>
</evidence>
<evidence type="ECO:0000256" key="7">
    <source>
        <dbReference type="PIRSR" id="PIRSR618044-1"/>
    </source>
</evidence>
<dbReference type="PANTHER" id="PTHR21581">
    <property type="entry name" value="D-ALANYL-D-ALANINE CARBOXYPEPTIDASE"/>
    <property type="match status" value="1"/>
</dbReference>
<keyword evidence="11" id="KW-1133">Transmembrane helix</keyword>
<evidence type="ECO:0000256" key="12">
    <source>
        <dbReference type="SAM" id="SignalP"/>
    </source>
</evidence>
<keyword evidence="3" id="KW-0378">Hydrolase</keyword>
<reference evidence="14" key="1">
    <citation type="submission" date="2012-11" db="EMBL/GenBank/DDBJ databases">
        <title>Dependencies among metagenomic species, viruses, plasmids and units of genetic variation.</title>
        <authorList>
            <person name="Nielsen H.B."/>
            <person name="Almeida M."/>
            <person name="Juncker A.S."/>
            <person name="Rasmussen S."/>
            <person name="Li J."/>
            <person name="Sunagawa S."/>
            <person name="Plichta D."/>
            <person name="Gautier L."/>
            <person name="Le Chatelier E."/>
            <person name="Peletier E."/>
            <person name="Bonde I."/>
            <person name="Nielsen T."/>
            <person name="Manichanh C."/>
            <person name="Arumugam M."/>
            <person name="Batto J."/>
            <person name="Santos M.B.Q.D."/>
            <person name="Blom N."/>
            <person name="Borruel N."/>
            <person name="Burgdorf K.S."/>
            <person name="Boumezbeur F."/>
            <person name="Casellas F."/>
            <person name="Dore J."/>
            <person name="Guarner F."/>
            <person name="Hansen T."/>
            <person name="Hildebrand F."/>
            <person name="Kaas R.S."/>
            <person name="Kennedy S."/>
            <person name="Kristiansen K."/>
            <person name="Kultima J.R."/>
            <person name="Leonard P."/>
            <person name="Levenez F."/>
            <person name="Lund O."/>
            <person name="Moumen B."/>
            <person name="Le Paslier D."/>
            <person name="Pons N."/>
            <person name="Pedersen O."/>
            <person name="Prifti E."/>
            <person name="Qin J."/>
            <person name="Raes J."/>
            <person name="Tap J."/>
            <person name="Tims S."/>
            <person name="Ussery D.W."/>
            <person name="Yamada T."/>
            <person name="MetaHit consortium"/>
            <person name="Renault P."/>
            <person name="Sicheritz-Ponten T."/>
            <person name="Bork P."/>
            <person name="Wang J."/>
            <person name="Brunak S."/>
            <person name="Ehrlich S.D."/>
        </authorList>
    </citation>
    <scope>NUCLEOTIDE SEQUENCE [LARGE SCALE GENOMIC DNA]</scope>
</reference>
<keyword evidence="5" id="KW-0573">Peptidoglycan synthesis</keyword>
<dbReference type="GO" id="GO:0009252">
    <property type="term" value="P:peptidoglycan biosynthetic process"/>
    <property type="evidence" value="ECO:0007669"/>
    <property type="project" value="UniProtKB-KW"/>
</dbReference>
<feature type="active site" description="Proton acceptor" evidence="7">
    <location>
        <position position="116"/>
    </location>
</feature>
<evidence type="ECO:0000256" key="10">
    <source>
        <dbReference type="SAM" id="MobiDB-lite"/>
    </source>
</evidence>
<comment type="similarity">
    <text evidence="1 9">Belongs to the peptidase S11 family.</text>
</comment>
<feature type="chain" id="PRO_5004440094" description="Peptidase S11 D-alanyl-D-alanine carboxypeptidase A N-terminal domain-containing protein" evidence="12">
    <location>
        <begin position="33"/>
        <end position="492"/>
    </location>
</feature>
<name>R7AJU9_9FIRM</name>
<dbReference type="EMBL" id="CBHH010000059">
    <property type="protein sequence ID" value="CDD58645.1"/>
    <property type="molecule type" value="Genomic_DNA"/>
</dbReference>
<comment type="caution">
    <text evidence="14">The sequence shown here is derived from an EMBL/GenBank/DDBJ whole genome shotgun (WGS) entry which is preliminary data.</text>
</comment>
<proteinExistence type="inferred from homology"/>
<feature type="binding site" evidence="8">
    <location>
        <position position="283"/>
    </location>
    <ligand>
        <name>substrate</name>
    </ligand>
</feature>
<dbReference type="Pfam" id="PF00768">
    <property type="entry name" value="Peptidase_S11"/>
    <property type="match status" value="1"/>
</dbReference>
<dbReference type="GO" id="GO:0009002">
    <property type="term" value="F:serine-type D-Ala-D-Ala carboxypeptidase activity"/>
    <property type="evidence" value="ECO:0007669"/>
    <property type="project" value="InterPro"/>
</dbReference>
<evidence type="ECO:0000256" key="11">
    <source>
        <dbReference type="SAM" id="Phobius"/>
    </source>
</evidence>
<keyword evidence="6" id="KW-0961">Cell wall biogenesis/degradation</keyword>
<sequence>MNFNKIKLHNIRKTLLRSTAAALCAVTISASAALSVSAATASTAASNAATSAVNGTVQSTTGTTDTTGNSQGSSDNQWPASPTISAGSAILIDADTGAILYEKDCHSRAYPASTTKIMTSLLAIENSSLDDVITFSKAAANSYKWDEANTGTREGEQFTMEQALYATLLKSANEVAYGIGEYIAGSIPAFSDMMNERARELGALNTHFNNPNGLSDTNHYTTAYDLAMIGRACFNNSTFMTISSSVNYSIPPTNKTAETRYFRQRHGMANSNGYQYEYFKGGKTGFTDESGYTLITFAQKDDMRLICVVFRESDDASRYVDSKALFDYGFNNFKKAPISSSDVSSLFNSSNYYNSKVFGNAGISFSMDSAYVDIPQSASITDIDISVSENSEASDNNYDFTADVSFNYGSHKVGTATLLVTTPKSDTKDTNLPYIQESTSSVVSQKNCLVINIWHVIIMIIAVLIIFEIIDTVHDNKMRKHRRRSYNRRRHR</sequence>
<evidence type="ECO:0000256" key="5">
    <source>
        <dbReference type="ARBA" id="ARBA00022984"/>
    </source>
</evidence>
<dbReference type="GO" id="GO:0008360">
    <property type="term" value="P:regulation of cell shape"/>
    <property type="evidence" value="ECO:0007669"/>
    <property type="project" value="UniProtKB-KW"/>
</dbReference>
<dbReference type="Proteomes" id="UP000018141">
    <property type="component" value="Unassembled WGS sequence"/>
</dbReference>
<organism evidence="14 15">
    <name type="scientific">Bacteroides pectinophilus CAG:437</name>
    <dbReference type="NCBI Taxonomy" id="1263051"/>
    <lineage>
        <taxon>Bacteria</taxon>
        <taxon>Bacillati</taxon>
        <taxon>Bacillota</taxon>
        <taxon>Clostridia</taxon>
        <taxon>Eubacteriales</taxon>
    </lineage>
</organism>
<gene>
    <name evidence="14" type="ORF">BN656_02161</name>
</gene>
<evidence type="ECO:0000313" key="14">
    <source>
        <dbReference type="EMBL" id="CDD58645.1"/>
    </source>
</evidence>
<keyword evidence="2 12" id="KW-0732">Signal</keyword>
<keyword evidence="11" id="KW-0472">Membrane</keyword>
<dbReference type="InterPro" id="IPR012338">
    <property type="entry name" value="Beta-lactam/transpept-like"/>
</dbReference>
<protein>
    <recommendedName>
        <fullName evidence="13">Peptidase S11 D-alanyl-D-alanine carboxypeptidase A N-terminal domain-containing protein</fullName>
    </recommendedName>
</protein>
<dbReference type="Gene3D" id="3.40.710.10">
    <property type="entry name" value="DD-peptidase/beta-lactamase superfamily"/>
    <property type="match status" value="1"/>
</dbReference>
<accession>R7AJU9</accession>
<feature type="active site" evidence="7">
    <location>
        <position position="171"/>
    </location>
</feature>
<feature type="region of interest" description="Disordered" evidence="10">
    <location>
        <begin position="52"/>
        <end position="79"/>
    </location>
</feature>
<evidence type="ECO:0000256" key="4">
    <source>
        <dbReference type="ARBA" id="ARBA00022960"/>
    </source>
</evidence>